<accession>A0A9P6J2F8</accession>
<dbReference type="AlphaFoldDB" id="A0A9P6J2F8"/>
<evidence type="ECO:0000259" key="5">
    <source>
        <dbReference type="Pfam" id="PF01494"/>
    </source>
</evidence>
<evidence type="ECO:0000256" key="2">
    <source>
        <dbReference type="ARBA" id="ARBA00022630"/>
    </source>
</evidence>
<sequence>MNYLHTHTVASSTTSPTSGPKHLHVLIVGAGLGGITLGIMLERAGISYHILERSSGIRPAGSAISIGPTVMRVMAQLGLMEEFLRESKPVRQLRFFEQMDANVDRDLYDGIADMMFCEARYGHAIRVIPRPILYHILFSRIPPHKVIFCKRVIRTLEYDPDGDGGSNGFISCFCDDGSEYRGSVLVGADGAYSTIRQQMFSLLEEKGEVAEGVSALLQPHQHCISGMTKPLDPKEFSALGEDYGEFQVLRGKGQTHSLWLMPLTNYRIAWTLFCYLPEDFDLEYKAVHVLPRQQQSAPTSCLPSSSERPWYHLCEKIHDRAQAMLDSLRFVPNPLSNAGGVFGDLLDKTDPERISKVTIEQGVFCRWYYRRTVLIGDACHKSLPYAGQGANQAILDSIFLASQLHNFVSSTRTTATGTPPPTRSKLMAIFDLYYRERSGIASVATNGSNWFDHIIGGRGFSSRILRYGFFWFLPQKLFFLLTDQFFQVRPLLPYLPSILDTGCIAPVPFPSS</sequence>
<organism evidence="6 7">
    <name type="scientific">Modicella reniformis</name>
    <dbReference type="NCBI Taxonomy" id="1440133"/>
    <lineage>
        <taxon>Eukaryota</taxon>
        <taxon>Fungi</taxon>
        <taxon>Fungi incertae sedis</taxon>
        <taxon>Mucoromycota</taxon>
        <taxon>Mortierellomycotina</taxon>
        <taxon>Mortierellomycetes</taxon>
        <taxon>Mortierellales</taxon>
        <taxon>Mortierellaceae</taxon>
        <taxon>Modicella</taxon>
    </lineage>
</organism>
<proteinExistence type="inferred from homology"/>
<protein>
    <recommendedName>
        <fullName evidence="5">FAD-binding domain-containing protein</fullName>
    </recommendedName>
</protein>
<dbReference type="PANTHER" id="PTHR47356:SF2">
    <property type="entry name" value="FAD-BINDING DOMAIN-CONTAINING PROTEIN-RELATED"/>
    <property type="match status" value="1"/>
</dbReference>
<evidence type="ECO:0000256" key="1">
    <source>
        <dbReference type="ARBA" id="ARBA00007992"/>
    </source>
</evidence>
<dbReference type="InterPro" id="IPR036188">
    <property type="entry name" value="FAD/NAD-bd_sf"/>
</dbReference>
<dbReference type="OrthoDB" id="655030at2759"/>
<dbReference type="PANTHER" id="PTHR47356">
    <property type="entry name" value="FAD-DEPENDENT MONOOXYGENASE ASQG-RELATED"/>
    <property type="match status" value="1"/>
</dbReference>
<dbReference type="Proteomes" id="UP000749646">
    <property type="component" value="Unassembled WGS sequence"/>
</dbReference>
<dbReference type="PRINTS" id="PR00420">
    <property type="entry name" value="RNGMNOXGNASE"/>
</dbReference>
<evidence type="ECO:0000313" key="6">
    <source>
        <dbReference type="EMBL" id="KAF9959342.1"/>
    </source>
</evidence>
<comment type="caution">
    <text evidence="6">The sequence shown here is derived from an EMBL/GenBank/DDBJ whole genome shotgun (WGS) entry which is preliminary data.</text>
</comment>
<dbReference type="Pfam" id="PF01494">
    <property type="entry name" value="FAD_binding_3"/>
    <property type="match status" value="2"/>
</dbReference>
<keyword evidence="2" id="KW-0285">Flavoprotein</keyword>
<dbReference type="InterPro" id="IPR002938">
    <property type="entry name" value="FAD-bd"/>
</dbReference>
<keyword evidence="7" id="KW-1185">Reference proteome</keyword>
<evidence type="ECO:0000313" key="7">
    <source>
        <dbReference type="Proteomes" id="UP000749646"/>
    </source>
</evidence>
<dbReference type="SUPFAM" id="SSF51905">
    <property type="entry name" value="FAD/NAD(P)-binding domain"/>
    <property type="match status" value="1"/>
</dbReference>
<dbReference type="InterPro" id="IPR050562">
    <property type="entry name" value="FAD_mOase_fung"/>
</dbReference>
<keyword evidence="4" id="KW-0560">Oxidoreductase</keyword>
<feature type="domain" description="FAD-binding" evidence="5">
    <location>
        <begin position="285"/>
        <end position="409"/>
    </location>
</feature>
<dbReference type="EMBL" id="JAAAHW010006509">
    <property type="protein sequence ID" value="KAF9959342.1"/>
    <property type="molecule type" value="Genomic_DNA"/>
</dbReference>
<evidence type="ECO:0000256" key="3">
    <source>
        <dbReference type="ARBA" id="ARBA00022827"/>
    </source>
</evidence>
<evidence type="ECO:0000256" key="4">
    <source>
        <dbReference type="ARBA" id="ARBA00023002"/>
    </source>
</evidence>
<name>A0A9P6J2F8_9FUNG</name>
<gene>
    <name evidence="6" type="ORF">BGZ65_000489</name>
</gene>
<dbReference type="Gene3D" id="3.50.50.60">
    <property type="entry name" value="FAD/NAD(P)-binding domain"/>
    <property type="match status" value="1"/>
</dbReference>
<comment type="similarity">
    <text evidence="1">Belongs to the paxM FAD-dependent monooxygenase family.</text>
</comment>
<feature type="domain" description="FAD-binding" evidence="5">
    <location>
        <begin position="24"/>
        <end position="209"/>
    </location>
</feature>
<dbReference type="GO" id="GO:0004497">
    <property type="term" value="F:monooxygenase activity"/>
    <property type="evidence" value="ECO:0007669"/>
    <property type="project" value="InterPro"/>
</dbReference>
<reference evidence="6" key="1">
    <citation type="journal article" date="2020" name="Fungal Divers.">
        <title>Resolving the Mortierellaceae phylogeny through synthesis of multi-gene phylogenetics and phylogenomics.</title>
        <authorList>
            <person name="Vandepol N."/>
            <person name="Liber J."/>
            <person name="Desiro A."/>
            <person name="Na H."/>
            <person name="Kennedy M."/>
            <person name="Barry K."/>
            <person name="Grigoriev I.V."/>
            <person name="Miller A.N."/>
            <person name="O'Donnell K."/>
            <person name="Stajich J.E."/>
            <person name="Bonito G."/>
        </authorList>
    </citation>
    <scope>NUCLEOTIDE SEQUENCE</scope>
    <source>
        <strain evidence="6">MES-2147</strain>
    </source>
</reference>
<dbReference type="GO" id="GO:0071949">
    <property type="term" value="F:FAD binding"/>
    <property type="evidence" value="ECO:0007669"/>
    <property type="project" value="InterPro"/>
</dbReference>
<keyword evidence="3" id="KW-0274">FAD</keyword>